<dbReference type="EMBL" id="CP158367">
    <property type="protein sequence ID" value="XBX76051.1"/>
    <property type="molecule type" value="Genomic_DNA"/>
</dbReference>
<gene>
    <name evidence="1" type="ORF">PRVXT_001226</name>
</gene>
<organism evidence="1">
    <name type="scientific">Proteinivorax tanatarense</name>
    <dbReference type="NCBI Taxonomy" id="1260629"/>
    <lineage>
        <taxon>Bacteria</taxon>
        <taxon>Bacillati</taxon>
        <taxon>Bacillota</taxon>
        <taxon>Clostridia</taxon>
        <taxon>Eubacteriales</taxon>
        <taxon>Proteinivoracaceae</taxon>
        <taxon>Proteinivorax</taxon>
    </lineage>
</organism>
<dbReference type="AlphaFoldDB" id="A0AAU7VPR1"/>
<proteinExistence type="predicted"/>
<reference evidence="1" key="1">
    <citation type="journal article" date="2013" name="Extremophiles">
        <title>Proteinivorax tanatarense gen. nov., sp. nov., an anaerobic, haloalkaliphilic, proteolytic bacterium isolated from a decaying algal bloom, and proposal of Proteinivoraceae fam. nov.</title>
        <authorList>
            <person name="Kevbrin V."/>
            <person name="Boltyanskaya Y."/>
            <person name="Zhilina T."/>
            <person name="Kolganova T."/>
            <person name="Lavrentjeva E."/>
            <person name="Kuznetsov B."/>
        </authorList>
    </citation>
    <scope>NUCLEOTIDE SEQUENCE</scope>
    <source>
        <strain evidence="1">Z-910T</strain>
    </source>
</reference>
<evidence type="ECO:0000313" key="1">
    <source>
        <dbReference type="EMBL" id="XBX76051.1"/>
    </source>
</evidence>
<dbReference type="RefSeq" id="WP_350344786.1">
    <property type="nucleotide sequence ID" value="NZ_CP158367.1"/>
</dbReference>
<reference evidence="1" key="2">
    <citation type="submission" date="2024-06" db="EMBL/GenBank/DDBJ databases">
        <authorList>
            <person name="Petrova K.O."/>
            <person name="Toshchakov S.V."/>
            <person name="Boltjanskaja Y.V."/>
            <person name="Kevbrin V."/>
        </authorList>
    </citation>
    <scope>NUCLEOTIDE SEQUENCE</scope>
    <source>
        <strain evidence="1">Z-910T</strain>
    </source>
</reference>
<sequence>MSKIIDNVVILDVTDISEKAVEEIEGIGNVVMMFYSQETKEIASQLNITNLVRSYMVPKGAEIKTVNDTFEITENYLREVTTEPYIVVNGTVIIKGDVSAEQLKSKISGLIVNGTLLTPNRLEGAAKEKLIDLNGETIEYDETARIIKRDGRIDNALLMSLDDGSNVCFIEPVKLLDNIDLKIVEEKLGKVEFAEKVIIKEEFFNVLKDKISNLDTARIEIVPSDHLFIDENLNIDELNIKRFNKAKVMVKGNVTFRGDVSSEQVQEHIDSLVVDGIIACPNKIVECIFDICQDPQTEIITYEGEMITNNSKLNISESMLKYKTESVAIINFGKIEVDDDVSEELLNEKIEKFYNYGKILADEKHLGIIHGKAKTNAGLIIDKKDVKLNEKQQKQGTNAVYLKL</sequence>
<accession>A0AAU7VPR1</accession>
<protein>
    <submittedName>
        <fullName evidence="1">Uncharacterized protein</fullName>
    </submittedName>
</protein>
<name>A0AAU7VPR1_9FIRM</name>